<feature type="region of interest" description="Disordered" evidence="1">
    <location>
        <begin position="77"/>
        <end position="96"/>
    </location>
</feature>
<proteinExistence type="predicted"/>
<name>A0ABY8MFL4_9SPIO</name>
<dbReference type="PANTHER" id="PTHR41786">
    <property type="entry name" value="MOTILITY ACCESSORY FACTOR MAF"/>
    <property type="match status" value="1"/>
</dbReference>
<feature type="domain" description="6-hydroxymethylpterin diphosphokinase MptE-like" evidence="2">
    <location>
        <begin position="278"/>
        <end position="453"/>
    </location>
</feature>
<feature type="compositionally biased region" description="Basic and acidic residues" evidence="1">
    <location>
        <begin position="1"/>
        <end position="12"/>
    </location>
</feature>
<dbReference type="Pfam" id="PF20157">
    <property type="entry name" value="Maf_flag10_N"/>
    <property type="match status" value="1"/>
</dbReference>
<evidence type="ECO:0000259" key="3">
    <source>
        <dbReference type="Pfam" id="PF20157"/>
    </source>
</evidence>
<dbReference type="Pfam" id="PF01973">
    <property type="entry name" value="MptE-like"/>
    <property type="match status" value="1"/>
</dbReference>
<keyword evidence="5" id="KW-1185">Reference proteome</keyword>
<dbReference type="Proteomes" id="UP001228690">
    <property type="component" value="Chromosome"/>
</dbReference>
<gene>
    <name evidence="4" type="ORF">P0082_09910</name>
</gene>
<dbReference type="InterPro" id="IPR045376">
    <property type="entry name" value="Maf_N"/>
</dbReference>
<evidence type="ECO:0000313" key="4">
    <source>
        <dbReference type="EMBL" id="WGK68789.1"/>
    </source>
</evidence>
<feature type="region of interest" description="Disordered" evidence="1">
    <location>
        <begin position="1"/>
        <end position="36"/>
    </location>
</feature>
<sequence length="710" mass="81272">MFVSEDHTRYNHETQNQQDSPNVTAHPAEPVTETSGILPDWNWQGSLSLSNFRHNCEVLRPRAPELVQQLESCPFPPNFSGNPAAPGTGESKMAATGNRTDSGITEMAAQAAAISVRRSRDGHWVLHFRDKPLYSRYRPLEECRKWIEKDLRKETNAAIFAGFGLGYQIEELLRHRSKALILLVEPGYALFKAALCLRDLSGLLSNTCFFCSVGPAANLELYLHHFSERNFQFYQLQALYNCQHKFYQPLQRRIFNLLSRFRINTNTLNRFGRLWVRNMAMNLRYVADTADVAVFYQRFRGLPFLLIAAGPSLEALLPSLDRLRQRFVLLAVDTALGLLLRQGIEPDFVVSVDPQLLNARHFDFCESPNSILVSESCIYPTIFQRRWGFRALFHSHFPLMERLEKHLAEEDGTGVGRFGQVRSGGSVATAAWDFARNCKASALYVAGLDLSYPTLRSHCPGTLSQSQSLIRGKRLEPIEHINWRVTISAGARQVDSWQGPELKVLSDKRMNVYRNWLEESLRNLALAEKSGVEPWPNFVIDGSEGHAAKIKGMKLIRLEDALKQPECRPEITQRIDSVRGTIREQQAQGLSKPSGYRDKLLKALDGLLREVRDIHRWSAELLALLCYNRRSKSQQKRLQELQGKISRSPSRSILSFFFTETLSQMVGRSPEQLEAGQPERERLQIYQRFYLSSKFHIYWLEIAYRQLSQL</sequence>
<accession>A0ABY8MFL4</accession>
<feature type="domain" description="Glycosyltransferase Maf N-terminal" evidence="3">
    <location>
        <begin position="148"/>
        <end position="240"/>
    </location>
</feature>
<dbReference type="PANTHER" id="PTHR41786:SF1">
    <property type="entry name" value="6-HYDROXYMETHYLPTERIN DIPHOSPHOKINASE MPTE-LIKE DOMAIN-CONTAINING PROTEIN"/>
    <property type="match status" value="1"/>
</dbReference>
<reference evidence="4 5" key="1">
    <citation type="submission" date="2023-04" db="EMBL/GenBank/DDBJ databases">
        <title>Spirochaete genome identified in red abalone sample constitutes a novel genus.</title>
        <authorList>
            <person name="Sharma S.P."/>
            <person name="Purcell C.M."/>
            <person name="Hyde J.R."/>
            <person name="Severin A.J."/>
        </authorList>
    </citation>
    <scope>NUCLEOTIDE SEQUENCE [LARGE SCALE GENOMIC DNA]</scope>
    <source>
        <strain evidence="4 5">SP-2023</strain>
    </source>
</reference>
<evidence type="ECO:0000313" key="5">
    <source>
        <dbReference type="Proteomes" id="UP001228690"/>
    </source>
</evidence>
<organism evidence="4 5">
    <name type="scientific">Candidatus Haliotispira prima</name>
    <dbReference type="NCBI Taxonomy" id="3034016"/>
    <lineage>
        <taxon>Bacteria</taxon>
        <taxon>Pseudomonadati</taxon>
        <taxon>Spirochaetota</taxon>
        <taxon>Spirochaetia</taxon>
        <taxon>Spirochaetales</taxon>
        <taxon>Spirochaetaceae</taxon>
        <taxon>Candidatus Haliotispira</taxon>
    </lineage>
</organism>
<protein>
    <submittedName>
        <fullName evidence="4">DUF115 domain-containing protein</fullName>
    </submittedName>
</protein>
<evidence type="ECO:0000259" key="2">
    <source>
        <dbReference type="Pfam" id="PF01973"/>
    </source>
</evidence>
<dbReference type="EMBL" id="CP123443">
    <property type="protein sequence ID" value="WGK68789.1"/>
    <property type="molecule type" value="Genomic_DNA"/>
</dbReference>
<evidence type="ECO:0000256" key="1">
    <source>
        <dbReference type="SAM" id="MobiDB-lite"/>
    </source>
</evidence>
<dbReference type="InterPro" id="IPR002826">
    <property type="entry name" value="MptE-like"/>
</dbReference>
<feature type="compositionally biased region" description="Polar residues" evidence="1">
    <location>
        <begin position="13"/>
        <end position="23"/>
    </location>
</feature>
<dbReference type="RefSeq" id="WP_326926975.1">
    <property type="nucleotide sequence ID" value="NZ_CP123443.1"/>
</dbReference>